<evidence type="ECO:0000259" key="6">
    <source>
        <dbReference type="Pfam" id="PF00732"/>
    </source>
</evidence>
<comment type="similarity">
    <text evidence="2">Belongs to the GMC oxidoreductase family.</text>
</comment>
<dbReference type="SUPFAM" id="SSF51905">
    <property type="entry name" value="FAD/NAD(P)-binding domain"/>
    <property type="match status" value="1"/>
</dbReference>
<reference evidence="8 9" key="1">
    <citation type="journal article" date="2019" name="Syst. Appl. Microbiol.">
        <title>Microvirga tunisiensis sp. nov., a root nodule symbiotic bacterium isolated from Lupinus micranthus and L. luteus grown in Northern Tunisia.</title>
        <authorList>
            <person name="Msaddak A."/>
            <person name="Rejili M."/>
            <person name="Duran D."/>
            <person name="Mars M."/>
            <person name="Palacios J.M."/>
            <person name="Ruiz-Argueso T."/>
            <person name="Rey L."/>
            <person name="Imperial J."/>
        </authorList>
    </citation>
    <scope>NUCLEOTIDE SEQUENCE [LARGE SCALE GENOMIC DNA]</scope>
    <source>
        <strain evidence="8 9">Lmie10</strain>
    </source>
</reference>
<name>A0A5N7MA94_9HYPH</name>
<evidence type="ECO:0000256" key="5">
    <source>
        <dbReference type="PIRSR" id="PIRSR000137-2"/>
    </source>
</evidence>
<protein>
    <submittedName>
        <fullName evidence="8">Choline dehydrogenase</fullName>
    </submittedName>
</protein>
<dbReference type="GO" id="GO:0050660">
    <property type="term" value="F:flavin adenine dinucleotide binding"/>
    <property type="evidence" value="ECO:0007669"/>
    <property type="project" value="InterPro"/>
</dbReference>
<dbReference type="Gene3D" id="3.50.50.60">
    <property type="entry name" value="FAD/NAD(P)-binding domain"/>
    <property type="match status" value="1"/>
</dbReference>
<dbReference type="PANTHER" id="PTHR11552:SF147">
    <property type="entry name" value="CHOLINE DEHYDROGENASE, MITOCHONDRIAL"/>
    <property type="match status" value="1"/>
</dbReference>
<evidence type="ECO:0000313" key="9">
    <source>
        <dbReference type="Proteomes" id="UP000403266"/>
    </source>
</evidence>
<dbReference type="AlphaFoldDB" id="A0A5N7MA94"/>
<comment type="caution">
    <text evidence="8">The sequence shown here is derived from an EMBL/GenBank/DDBJ whole genome shotgun (WGS) entry which is preliminary data.</text>
</comment>
<dbReference type="PIRSF" id="PIRSF000137">
    <property type="entry name" value="Alcohol_oxidase"/>
    <property type="match status" value="1"/>
</dbReference>
<dbReference type="RefSeq" id="WP_152708584.1">
    <property type="nucleotide sequence ID" value="NZ_VOSJ01000001.1"/>
</dbReference>
<dbReference type="InterPro" id="IPR012132">
    <property type="entry name" value="GMC_OxRdtase"/>
</dbReference>
<accession>A0A5N7MA94</accession>
<dbReference type="PANTHER" id="PTHR11552">
    <property type="entry name" value="GLUCOSE-METHANOL-CHOLINE GMC OXIDOREDUCTASE"/>
    <property type="match status" value="1"/>
</dbReference>
<evidence type="ECO:0000259" key="7">
    <source>
        <dbReference type="Pfam" id="PF05199"/>
    </source>
</evidence>
<dbReference type="GO" id="GO:0016614">
    <property type="term" value="F:oxidoreductase activity, acting on CH-OH group of donors"/>
    <property type="evidence" value="ECO:0007669"/>
    <property type="project" value="InterPro"/>
</dbReference>
<dbReference type="EMBL" id="VOSK01000001">
    <property type="protein sequence ID" value="MPR23667.1"/>
    <property type="molecule type" value="Genomic_DNA"/>
</dbReference>
<feature type="binding site" evidence="5">
    <location>
        <position position="133"/>
    </location>
    <ligand>
        <name>FAD</name>
        <dbReference type="ChEBI" id="CHEBI:57692"/>
    </ligand>
</feature>
<keyword evidence="3" id="KW-0285">Flavoprotein</keyword>
<sequence length="581" mass="63572">MAARELAVKRKLATALSNSRRVSQNISTLSVTTLANIGQGSFSMQAQDSETQTVDYCIVGAGSAGCVLASRLSEHDRYSVMLLEAGRSDSHPFIHIPAAFIFIYNNKRYNWRYAAEPDPNLYDRSLVITQGKVLGGSSSINGMLHVRGQREEFDQWAQSGCRGWSYDELLPYYRKAERYRGSSRSALAERGVEGPHVVSDAADVHTLTRAFVDGAQEIGMPFNPDMNGDSREGVAYFQHNRNGRFRSQPAQTYLRTARRRSNLQIKTEAVATRILFEGTRAIGVRYVQNGQSKTVMARKEVILAAGVFKSPQLLQLSGVGDPDVLRDIGITPVVANRSVGRNLRDHFLMTVVQRVQGIATLNERSRGLTLVKEVLKYAFLGEGMLTLGTGSAGSFFRSRPGLAAPDAQLMFIPGSYGSVPGILEKEPGMSIGFWPSHPQSHGTVSARSPNPLDQPSIHLNFLSAEDDQRVVVECVRKSRAIFASRAMARWSVKEVRPGKDVHTDDEVIDYARQNGRSGMHLVGTCRMGSDEGAVVDPQLRVKGVTGLRVVDASVMPNCTVGNINATVVVIAEKAADLIMSV</sequence>
<evidence type="ECO:0000256" key="4">
    <source>
        <dbReference type="ARBA" id="ARBA00022827"/>
    </source>
</evidence>
<dbReference type="Pfam" id="PF05199">
    <property type="entry name" value="GMC_oxred_C"/>
    <property type="match status" value="1"/>
</dbReference>
<proteinExistence type="inferred from homology"/>
<dbReference type="InterPro" id="IPR000172">
    <property type="entry name" value="GMC_OxRdtase_N"/>
</dbReference>
<dbReference type="Gene3D" id="3.30.560.10">
    <property type="entry name" value="Glucose Oxidase, domain 3"/>
    <property type="match status" value="1"/>
</dbReference>
<dbReference type="InterPro" id="IPR036188">
    <property type="entry name" value="FAD/NAD-bd_sf"/>
</dbReference>
<organism evidence="8 9">
    <name type="scientific">Microvirga tunisiensis</name>
    <dbReference type="NCBI Taxonomy" id="2108360"/>
    <lineage>
        <taxon>Bacteria</taxon>
        <taxon>Pseudomonadati</taxon>
        <taxon>Pseudomonadota</taxon>
        <taxon>Alphaproteobacteria</taxon>
        <taxon>Hyphomicrobiales</taxon>
        <taxon>Methylobacteriaceae</taxon>
        <taxon>Microvirga</taxon>
    </lineage>
</organism>
<evidence type="ECO:0000256" key="2">
    <source>
        <dbReference type="ARBA" id="ARBA00010790"/>
    </source>
</evidence>
<dbReference type="Pfam" id="PF00732">
    <property type="entry name" value="GMC_oxred_N"/>
    <property type="match status" value="1"/>
</dbReference>
<keyword evidence="9" id="KW-1185">Reference proteome</keyword>
<comment type="cofactor">
    <cofactor evidence="1 5">
        <name>FAD</name>
        <dbReference type="ChEBI" id="CHEBI:57692"/>
    </cofactor>
</comment>
<dbReference type="InterPro" id="IPR007867">
    <property type="entry name" value="GMC_OxRtase_C"/>
</dbReference>
<feature type="domain" description="Glucose-methanol-choline oxidoreductase C-terminal" evidence="7">
    <location>
        <begin position="438"/>
        <end position="571"/>
    </location>
</feature>
<evidence type="ECO:0000313" key="8">
    <source>
        <dbReference type="EMBL" id="MPR23667.1"/>
    </source>
</evidence>
<evidence type="ECO:0000256" key="1">
    <source>
        <dbReference type="ARBA" id="ARBA00001974"/>
    </source>
</evidence>
<dbReference type="Proteomes" id="UP000403266">
    <property type="component" value="Unassembled WGS sequence"/>
</dbReference>
<dbReference type="OrthoDB" id="9785276at2"/>
<keyword evidence="4 5" id="KW-0274">FAD</keyword>
<feature type="domain" description="Glucose-methanol-choline oxidoreductase N-terminal" evidence="6">
    <location>
        <begin position="55"/>
        <end position="347"/>
    </location>
</feature>
<gene>
    <name evidence="8" type="ORF">FS320_00115</name>
</gene>
<dbReference type="SUPFAM" id="SSF54373">
    <property type="entry name" value="FAD-linked reductases, C-terminal domain"/>
    <property type="match status" value="1"/>
</dbReference>
<evidence type="ECO:0000256" key="3">
    <source>
        <dbReference type="ARBA" id="ARBA00022630"/>
    </source>
</evidence>